<proteinExistence type="predicted"/>
<keyword evidence="1" id="KW-0812">Transmembrane</keyword>
<dbReference type="EMBL" id="RBIM01000001">
    <property type="protein sequence ID" value="RKR04102.1"/>
    <property type="molecule type" value="Genomic_DNA"/>
</dbReference>
<dbReference type="GO" id="GO:0080120">
    <property type="term" value="P:CAAX-box protein maturation"/>
    <property type="evidence" value="ECO:0007669"/>
    <property type="project" value="UniProtKB-ARBA"/>
</dbReference>
<dbReference type="InterPro" id="IPR003675">
    <property type="entry name" value="Rce1/LyrA-like_dom"/>
</dbReference>
<dbReference type="GO" id="GO:0004175">
    <property type="term" value="F:endopeptidase activity"/>
    <property type="evidence" value="ECO:0007669"/>
    <property type="project" value="UniProtKB-ARBA"/>
</dbReference>
<dbReference type="GO" id="GO:0006508">
    <property type="term" value="P:proteolysis"/>
    <property type="evidence" value="ECO:0007669"/>
    <property type="project" value="UniProtKB-KW"/>
</dbReference>
<dbReference type="AlphaFoldDB" id="A0A495DMG8"/>
<evidence type="ECO:0000259" key="2">
    <source>
        <dbReference type="Pfam" id="PF02517"/>
    </source>
</evidence>
<dbReference type="OrthoDB" id="7632478at2"/>
<comment type="caution">
    <text evidence="3">The sequence shown here is derived from an EMBL/GenBank/DDBJ whole genome shotgun (WGS) entry which is preliminary data.</text>
</comment>
<keyword evidence="3" id="KW-0645">Protease</keyword>
<evidence type="ECO:0000313" key="4">
    <source>
        <dbReference type="Proteomes" id="UP000273675"/>
    </source>
</evidence>
<dbReference type="InterPro" id="IPR052710">
    <property type="entry name" value="CAAX_protease"/>
</dbReference>
<feature type="transmembrane region" description="Helical" evidence="1">
    <location>
        <begin position="78"/>
        <end position="100"/>
    </location>
</feature>
<keyword evidence="3" id="KW-0378">Hydrolase</keyword>
<dbReference type="Proteomes" id="UP000273675">
    <property type="component" value="Unassembled WGS sequence"/>
</dbReference>
<evidence type="ECO:0000256" key="1">
    <source>
        <dbReference type="SAM" id="Phobius"/>
    </source>
</evidence>
<keyword evidence="1" id="KW-0472">Membrane</keyword>
<evidence type="ECO:0000313" key="3">
    <source>
        <dbReference type="EMBL" id="RKR04102.1"/>
    </source>
</evidence>
<gene>
    <name evidence="3" type="ORF">C7435_0546</name>
</gene>
<protein>
    <submittedName>
        <fullName evidence="3">CAAX prenyl protease-like protein</fullName>
    </submittedName>
</protein>
<dbReference type="RefSeq" id="WP_121209917.1">
    <property type="nucleotide sequence ID" value="NZ_RBIM01000001.1"/>
</dbReference>
<dbReference type="PANTHER" id="PTHR36435">
    <property type="entry name" value="SLR1288 PROTEIN"/>
    <property type="match status" value="1"/>
</dbReference>
<feature type="transmembrane region" description="Helical" evidence="1">
    <location>
        <begin position="130"/>
        <end position="154"/>
    </location>
</feature>
<dbReference type="PANTHER" id="PTHR36435:SF1">
    <property type="entry name" value="CAAX AMINO TERMINAL PROTEASE FAMILY PROTEIN"/>
    <property type="match status" value="1"/>
</dbReference>
<dbReference type="Pfam" id="PF02517">
    <property type="entry name" value="Rce1-like"/>
    <property type="match status" value="1"/>
</dbReference>
<keyword evidence="1" id="KW-1133">Transmembrane helix</keyword>
<organism evidence="3 4">
    <name type="scientific">Maricaulis maris</name>
    <dbReference type="NCBI Taxonomy" id="74318"/>
    <lineage>
        <taxon>Bacteria</taxon>
        <taxon>Pseudomonadati</taxon>
        <taxon>Pseudomonadota</taxon>
        <taxon>Alphaproteobacteria</taxon>
        <taxon>Maricaulales</taxon>
        <taxon>Maricaulaceae</taxon>
        <taxon>Maricaulis</taxon>
    </lineage>
</organism>
<feature type="transmembrane region" description="Helical" evidence="1">
    <location>
        <begin position="166"/>
        <end position="186"/>
    </location>
</feature>
<feature type="domain" description="CAAX prenyl protease 2/Lysostaphin resistance protein A-like" evidence="2">
    <location>
        <begin position="130"/>
        <end position="225"/>
    </location>
</feature>
<sequence length="237" mass="25970">MPLTPPHRSRIALLVELAIVAIVMAGSKALFDQVDWRFAGPFSMACTITTIAVISATRKESWANFGFRKLRRWWSGPLILPQALLGVIAIIAIGAGTAYLGDAVGLWSVEETPEGVEARWGNVEGNLPVYLMWLAIIWTSAAFGEEIFFRGYLINRVGQFLPDARWASFVAILIPALIFGAVHAYYQGFRGFVVTGLIGLALGALYLANKRNLWPNILAHGAVDTLGFTAMYLDLDI</sequence>
<reference evidence="3 4" key="1">
    <citation type="submission" date="2018-10" db="EMBL/GenBank/DDBJ databases">
        <title>Genomic Encyclopedia of Type Strains, Phase IV (KMG-IV): sequencing the most valuable type-strain genomes for metagenomic binning, comparative biology and taxonomic classification.</title>
        <authorList>
            <person name="Goeker M."/>
        </authorList>
    </citation>
    <scope>NUCLEOTIDE SEQUENCE [LARGE SCALE GENOMIC DNA]</scope>
    <source>
        <strain evidence="3 4">DSM 4734</strain>
    </source>
</reference>
<accession>A0A495DMG8</accession>
<name>A0A495DMG8_9PROT</name>
<feature type="transmembrane region" description="Helical" evidence="1">
    <location>
        <begin position="12"/>
        <end position="31"/>
    </location>
</feature>
<feature type="transmembrane region" description="Helical" evidence="1">
    <location>
        <begin position="37"/>
        <end position="57"/>
    </location>
</feature>
<feature type="transmembrane region" description="Helical" evidence="1">
    <location>
        <begin position="192"/>
        <end position="208"/>
    </location>
</feature>